<dbReference type="CDD" id="cd04301">
    <property type="entry name" value="NAT_SF"/>
    <property type="match status" value="1"/>
</dbReference>
<evidence type="ECO:0000313" key="4">
    <source>
        <dbReference type="Proteomes" id="UP000253209"/>
    </source>
</evidence>
<dbReference type="RefSeq" id="WP_114004467.1">
    <property type="nucleotide sequence ID" value="NZ_QGDC01000003.1"/>
</dbReference>
<dbReference type="Gene3D" id="3.40.630.30">
    <property type="match status" value="1"/>
</dbReference>
<evidence type="ECO:0000259" key="2">
    <source>
        <dbReference type="PROSITE" id="PS51186"/>
    </source>
</evidence>
<protein>
    <submittedName>
        <fullName evidence="3">N-acetyltransferase</fullName>
    </submittedName>
</protein>
<dbReference type="PANTHER" id="PTHR13947:SF37">
    <property type="entry name" value="LD18367P"/>
    <property type="match status" value="1"/>
</dbReference>
<dbReference type="PROSITE" id="PS51186">
    <property type="entry name" value="GNAT"/>
    <property type="match status" value="1"/>
</dbReference>
<dbReference type="GO" id="GO:0008080">
    <property type="term" value="F:N-acetyltransferase activity"/>
    <property type="evidence" value="ECO:0007669"/>
    <property type="project" value="InterPro"/>
</dbReference>
<keyword evidence="4" id="KW-1185">Reference proteome</keyword>
<dbReference type="SUPFAM" id="SSF55729">
    <property type="entry name" value="Acyl-CoA N-acyltransferases (Nat)"/>
    <property type="match status" value="1"/>
</dbReference>
<evidence type="ECO:0000256" key="1">
    <source>
        <dbReference type="ARBA" id="ARBA00022679"/>
    </source>
</evidence>
<comment type="caution">
    <text evidence="3">The sequence shown here is derived from an EMBL/GenBank/DDBJ whole genome shotgun (WGS) entry which is preliminary data.</text>
</comment>
<gene>
    <name evidence="3" type="ORF">DJ568_06580</name>
</gene>
<dbReference type="OrthoDB" id="7205533at2"/>
<keyword evidence="1 3" id="KW-0808">Transferase</keyword>
<organism evidence="3 4">
    <name type="scientific">Mucilaginibacter hurinus</name>
    <dbReference type="NCBI Taxonomy" id="2201324"/>
    <lineage>
        <taxon>Bacteria</taxon>
        <taxon>Pseudomonadati</taxon>
        <taxon>Bacteroidota</taxon>
        <taxon>Sphingobacteriia</taxon>
        <taxon>Sphingobacteriales</taxon>
        <taxon>Sphingobacteriaceae</taxon>
        <taxon>Mucilaginibacter</taxon>
    </lineage>
</organism>
<proteinExistence type="predicted"/>
<sequence length="165" mass="18728">MDLTIQDLNAESLTIYKAFLREGLINDADNFRISANDDRDLPFPTNGTPDSFTLGAYTEEQLAGVVSFERDGATREKLRHKGTLFRMYVSPEHRGKGIAKKLITEVLSRARALGDIEQVNLTVIATNPNAIKLYEQFGFTIYSREENACKWDGKYLTELQMVVRF</sequence>
<dbReference type="InterPro" id="IPR050769">
    <property type="entry name" value="NAT_camello-type"/>
</dbReference>
<feature type="domain" description="N-acetyltransferase" evidence="2">
    <location>
        <begin position="3"/>
        <end position="165"/>
    </location>
</feature>
<accession>A0A367GQ17</accession>
<dbReference type="Pfam" id="PF00583">
    <property type="entry name" value="Acetyltransf_1"/>
    <property type="match status" value="1"/>
</dbReference>
<dbReference type="InterPro" id="IPR016181">
    <property type="entry name" value="Acyl_CoA_acyltransferase"/>
</dbReference>
<evidence type="ECO:0000313" key="3">
    <source>
        <dbReference type="EMBL" id="RCH55552.1"/>
    </source>
</evidence>
<name>A0A367GQ17_9SPHI</name>
<reference evidence="3 4" key="1">
    <citation type="submission" date="2018-05" db="EMBL/GenBank/DDBJ databases">
        <title>Mucilaginibacter hurinus sp. nov., isolated from briquette warehouse soil.</title>
        <authorList>
            <person name="Choi L."/>
        </authorList>
    </citation>
    <scope>NUCLEOTIDE SEQUENCE [LARGE SCALE GENOMIC DNA]</scope>
    <source>
        <strain evidence="3 4">ZR32</strain>
    </source>
</reference>
<dbReference type="InterPro" id="IPR000182">
    <property type="entry name" value="GNAT_dom"/>
</dbReference>
<dbReference type="PANTHER" id="PTHR13947">
    <property type="entry name" value="GNAT FAMILY N-ACETYLTRANSFERASE"/>
    <property type="match status" value="1"/>
</dbReference>
<dbReference type="AlphaFoldDB" id="A0A367GQ17"/>
<dbReference type="Proteomes" id="UP000253209">
    <property type="component" value="Unassembled WGS sequence"/>
</dbReference>
<dbReference type="EMBL" id="QGDC01000003">
    <property type="protein sequence ID" value="RCH55552.1"/>
    <property type="molecule type" value="Genomic_DNA"/>
</dbReference>